<keyword evidence="1" id="KW-1133">Transmembrane helix</keyword>
<name>A0A852ZHD4_9ACTN</name>
<keyword evidence="1" id="KW-0472">Membrane</keyword>
<sequence>MATAIEVICVLVTVITVLRVEHLFASNVWIARHGPEFIRKLRKKDQAFIDDPTRVWPLYLSCGAHNVFLFFGIKSYLLLYWSIQSGPFGKRVRAFTARTVRFWWRYFVYPVVLSAAISVFALFPEAAPYRSFMLTIAFLLNLGSIAIAAESVLSAQKMDTWANWYHRWPEKPHKKAEKRRTSELKVYVGSGLISLFSAFALIVLVGTQFSGFRDFPARPQSGLTAGYIVDVYVVGLRSTILSFLSIALNEPTGTIGSLTIILVGLIEFSYVTFAFTIVGRLWS</sequence>
<feature type="transmembrane region" description="Helical" evidence="1">
    <location>
        <begin position="260"/>
        <end position="282"/>
    </location>
</feature>
<dbReference type="EMBL" id="JACBZH010000001">
    <property type="protein sequence ID" value="NYH91062.1"/>
    <property type="molecule type" value="Genomic_DNA"/>
</dbReference>
<feature type="transmembrane region" description="Helical" evidence="1">
    <location>
        <begin position="225"/>
        <end position="248"/>
    </location>
</feature>
<gene>
    <name evidence="2" type="ORF">F4554_003700</name>
</gene>
<dbReference type="Proteomes" id="UP000579605">
    <property type="component" value="Unassembled WGS sequence"/>
</dbReference>
<evidence type="ECO:0000313" key="3">
    <source>
        <dbReference type="Proteomes" id="UP000579605"/>
    </source>
</evidence>
<feature type="transmembrane region" description="Helical" evidence="1">
    <location>
        <begin position="102"/>
        <end position="123"/>
    </location>
</feature>
<protein>
    <submittedName>
        <fullName evidence="2">Uncharacterized protein</fullName>
    </submittedName>
</protein>
<proteinExistence type="predicted"/>
<organism evidence="2 3">
    <name type="scientific">Actinopolymorpha rutila</name>
    <dbReference type="NCBI Taxonomy" id="446787"/>
    <lineage>
        <taxon>Bacteria</taxon>
        <taxon>Bacillati</taxon>
        <taxon>Actinomycetota</taxon>
        <taxon>Actinomycetes</taxon>
        <taxon>Propionibacteriales</taxon>
        <taxon>Actinopolymorphaceae</taxon>
        <taxon>Actinopolymorpha</taxon>
    </lineage>
</organism>
<evidence type="ECO:0000313" key="2">
    <source>
        <dbReference type="EMBL" id="NYH91062.1"/>
    </source>
</evidence>
<keyword evidence="3" id="KW-1185">Reference proteome</keyword>
<reference evidence="2 3" key="1">
    <citation type="submission" date="2020-07" db="EMBL/GenBank/DDBJ databases">
        <title>Sequencing the genomes of 1000 actinobacteria strains.</title>
        <authorList>
            <person name="Klenk H.-P."/>
        </authorList>
    </citation>
    <scope>NUCLEOTIDE SEQUENCE [LARGE SCALE GENOMIC DNA]</scope>
    <source>
        <strain evidence="2 3">DSM 18448</strain>
    </source>
</reference>
<feature type="transmembrane region" description="Helical" evidence="1">
    <location>
        <begin position="58"/>
        <end position="81"/>
    </location>
</feature>
<evidence type="ECO:0000256" key="1">
    <source>
        <dbReference type="SAM" id="Phobius"/>
    </source>
</evidence>
<feature type="transmembrane region" description="Helical" evidence="1">
    <location>
        <begin position="129"/>
        <end position="149"/>
    </location>
</feature>
<dbReference type="RefSeq" id="WP_179788710.1">
    <property type="nucleotide sequence ID" value="NZ_BAAARR010000020.1"/>
</dbReference>
<keyword evidence="1" id="KW-0812">Transmembrane</keyword>
<accession>A0A852ZHD4</accession>
<dbReference type="AlphaFoldDB" id="A0A852ZHD4"/>
<comment type="caution">
    <text evidence="2">The sequence shown here is derived from an EMBL/GenBank/DDBJ whole genome shotgun (WGS) entry which is preliminary data.</text>
</comment>
<feature type="transmembrane region" description="Helical" evidence="1">
    <location>
        <begin position="184"/>
        <end position="205"/>
    </location>
</feature>